<gene>
    <name evidence="2" type="ORF">ROR02_30280</name>
</gene>
<dbReference type="SUPFAM" id="SSF52540">
    <property type="entry name" value="P-loop containing nucleoside triphosphate hydrolases"/>
    <property type="match status" value="1"/>
</dbReference>
<evidence type="ECO:0000313" key="2">
    <source>
        <dbReference type="EMBL" id="GEO82897.1"/>
    </source>
</evidence>
<organism evidence="2 3">
    <name type="scientific">Pararhodospirillum oryzae</name>
    <dbReference type="NCBI Taxonomy" id="478448"/>
    <lineage>
        <taxon>Bacteria</taxon>
        <taxon>Pseudomonadati</taxon>
        <taxon>Pseudomonadota</taxon>
        <taxon>Alphaproteobacteria</taxon>
        <taxon>Rhodospirillales</taxon>
        <taxon>Rhodospirillaceae</taxon>
        <taxon>Pararhodospirillum</taxon>
    </lineage>
</organism>
<dbReference type="Proteomes" id="UP000321567">
    <property type="component" value="Unassembled WGS sequence"/>
</dbReference>
<name>A0A512HBR9_9PROT</name>
<dbReference type="PANTHER" id="PTHR43883">
    <property type="entry name" value="SLR0207 PROTEIN"/>
    <property type="match status" value="1"/>
</dbReference>
<sequence>MTSDTQSAVIAFLSRPETHGLPPGTPVEVIRTHISVLFLAGERVFKIKRAVVLPYVDHTRLAARAACCQRELALNTPAAPDLYLGVVAITQEPDGTLALDGAGRKVEWAVVMRRFDQEAQLDHLAAAGTLDRHHMCDLAEAIHAAHGRAQPCAERADWLDRTVENNLESLAEQEAVLGAAAVAEVADALTQGARRLRPLLRQRARHGFVRRCHGDLHLGNLVMWHGRPTLFDAIDFNDLFVEIDVLYDLAFVLMDLCARSQRRLASILFNHYMEYAGDTAGLAALPLFLALRATIRAFVAATAASAQTDPDQVRRHQEEAHAYLARAVAFLKPPAPRLVAVGGLSGSGKSRLAREVAPALGAAPGALVLRTDVLRKRLMGLTPYQPLGPEGYTPEVHIRTYALLAAEARTALAAGHGVVLDGVHARPGEREAAEALAQAAQVPFSGLWVYTPVQVAVERIETRVRNPSDVTPEVRANQEKFDLGAVTWTRIDSSGSKDATVKAGLAALGVEAPDGPAGAACLTESC</sequence>
<dbReference type="InterPro" id="IPR027417">
    <property type="entry name" value="P-loop_NTPase"/>
</dbReference>
<keyword evidence="3" id="KW-1185">Reference proteome</keyword>
<dbReference type="Pfam" id="PF01636">
    <property type="entry name" value="APH"/>
    <property type="match status" value="1"/>
</dbReference>
<comment type="caution">
    <text evidence="2">The sequence shown here is derived from an EMBL/GenBank/DDBJ whole genome shotgun (WGS) entry which is preliminary data.</text>
</comment>
<dbReference type="Gene3D" id="3.90.1200.10">
    <property type="match status" value="1"/>
</dbReference>
<dbReference type="InterPro" id="IPR052732">
    <property type="entry name" value="Cell-binding_unc_protein"/>
</dbReference>
<dbReference type="EMBL" id="BJZO01000127">
    <property type="protein sequence ID" value="GEO82897.1"/>
    <property type="molecule type" value="Genomic_DNA"/>
</dbReference>
<feature type="domain" description="Aminoglycoside phosphotransferase" evidence="1">
    <location>
        <begin position="116"/>
        <end position="277"/>
    </location>
</feature>
<protein>
    <recommendedName>
        <fullName evidence="1">Aminoglycoside phosphotransferase domain-containing protein</fullName>
    </recommendedName>
</protein>
<evidence type="ECO:0000313" key="3">
    <source>
        <dbReference type="Proteomes" id="UP000321567"/>
    </source>
</evidence>
<dbReference type="Pfam" id="PF13671">
    <property type="entry name" value="AAA_33"/>
    <property type="match status" value="1"/>
</dbReference>
<dbReference type="Gene3D" id="3.40.50.300">
    <property type="entry name" value="P-loop containing nucleotide triphosphate hydrolases"/>
    <property type="match status" value="1"/>
</dbReference>
<dbReference type="RefSeq" id="WP_147164927.1">
    <property type="nucleotide sequence ID" value="NZ_BJZO01000127.1"/>
</dbReference>
<reference evidence="2 3" key="1">
    <citation type="submission" date="2019-07" db="EMBL/GenBank/DDBJ databases">
        <title>Whole genome shotgun sequence of Rhodospirillum oryzae NBRC 107573.</title>
        <authorList>
            <person name="Hosoyama A."/>
            <person name="Uohara A."/>
            <person name="Ohji S."/>
            <person name="Ichikawa N."/>
        </authorList>
    </citation>
    <scope>NUCLEOTIDE SEQUENCE [LARGE SCALE GENOMIC DNA]</scope>
    <source>
        <strain evidence="2 3">NBRC 107573</strain>
    </source>
</reference>
<dbReference type="InterPro" id="IPR011009">
    <property type="entry name" value="Kinase-like_dom_sf"/>
</dbReference>
<dbReference type="OrthoDB" id="9810277at2"/>
<evidence type="ECO:0000259" key="1">
    <source>
        <dbReference type="Pfam" id="PF01636"/>
    </source>
</evidence>
<dbReference type="InterPro" id="IPR002575">
    <property type="entry name" value="Aminoglycoside_PTrfase"/>
</dbReference>
<dbReference type="AlphaFoldDB" id="A0A512HBR9"/>
<dbReference type="SUPFAM" id="SSF56112">
    <property type="entry name" value="Protein kinase-like (PK-like)"/>
    <property type="match status" value="1"/>
</dbReference>
<proteinExistence type="predicted"/>
<dbReference type="PANTHER" id="PTHR43883:SF1">
    <property type="entry name" value="GLUCONOKINASE"/>
    <property type="match status" value="1"/>
</dbReference>
<accession>A0A512HBR9</accession>